<gene>
    <name evidence="2" type="ORF">B456_004G029200</name>
    <name evidence="3" type="ORF">Gorai_013983</name>
</gene>
<protein>
    <recommendedName>
        <fullName evidence="1">TIR domain-containing protein</fullName>
    </recommendedName>
</protein>
<evidence type="ECO:0000313" key="5">
    <source>
        <dbReference type="Proteomes" id="UP000593578"/>
    </source>
</evidence>
<dbReference type="AlphaFoldDB" id="A0A0D2QY80"/>
<dbReference type="Gene3D" id="3.40.50.10140">
    <property type="entry name" value="Toll/interleukin-1 receptor homology (TIR) domain"/>
    <property type="match status" value="1"/>
</dbReference>
<dbReference type="EMBL" id="CM001743">
    <property type="protein sequence ID" value="KJB22066.1"/>
    <property type="molecule type" value="Genomic_DNA"/>
</dbReference>
<name>A0A0D2QY80_GOSRA</name>
<organism evidence="2 4">
    <name type="scientific">Gossypium raimondii</name>
    <name type="common">Peruvian cotton</name>
    <name type="synonym">Gossypium klotzschianum subsp. raimondii</name>
    <dbReference type="NCBI Taxonomy" id="29730"/>
    <lineage>
        <taxon>Eukaryota</taxon>
        <taxon>Viridiplantae</taxon>
        <taxon>Streptophyta</taxon>
        <taxon>Embryophyta</taxon>
        <taxon>Tracheophyta</taxon>
        <taxon>Spermatophyta</taxon>
        <taxon>Magnoliopsida</taxon>
        <taxon>eudicotyledons</taxon>
        <taxon>Gunneridae</taxon>
        <taxon>Pentapetalae</taxon>
        <taxon>rosids</taxon>
        <taxon>malvids</taxon>
        <taxon>Malvales</taxon>
        <taxon>Malvaceae</taxon>
        <taxon>Malvoideae</taxon>
        <taxon>Gossypium</taxon>
    </lineage>
</organism>
<dbReference type="KEGG" id="gra:105793064"/>
<dbReference type="Proteomes" id="UP000032304">
    <property type="component" value="Chromosome 4"/>
</dbReference>
<keyword evidence="4" id="KW-1185">Reference proteome</keyword>
<reference evidence="2 4" key="1">
    <citation type="journal article" date="2012" name="Nature">
        <title>Repeated polyploidization of Gossypium genomes and the evolution of spinnable cotton fibres.</title>
        <authorList>
            <person name="Paterson A.H."/>
            <person name="Wendel J.F."/>
            <person name="Gundlach H."/>
            <person name="Guo H."/>
            <person name="Jenkins J."/>
            <person name="Jin D."/>
            <person name="Llewellyn D."/>
            <person name="Showmaker K.C."/>
            <person name="Shu S."/>
            <person name="Udall J."/>
            <person name="Yoo M.J."/>
            <person name="Byers R."/>
            <person name="Chen W."/>
            <person name="Doron-Faigenboim A."/>
            <person name="Duke M.V."/>
            <person name="Gong L."/>
            <person name="Grimwood J."/>
            <person name="Grover C."/>
            <person name="Grupp K."/>
            <person name="Hu G."/>
            <person name="Lee T.H."/>
            <person name="Li J."/>
            <person name="Lin L."/>
            <person name="Liu T."/>
            <person name="Marler B.S."/>
            <person name="Page J.T."/>
            <person name="Roberts A.W."/>
            <person name="Romanel E."/>
            <person name="Sanders W.S."/>
            <person name="Szadkowski E."/>
            <person name="Tan X."/>
            <person name="Tang H."/>
            <person name="Xu C."/>
            <person name="Wang J."/>
            <person name="Wang Z."/>
            <person name="Zhang D."/>
            <person name="Zhang L."/>
            <person name="Ashrafi H."/>
            <person name="Bedon F."/>
            <person name="Bowers J.E."/>
            <person name="Brubaker C.L."/>
            <person name="Chee P.W."/>
            <person name="Das S."/>
            <person name="Gingle A.R."/>
            <person name="Haigler C.H."/>
            <person name="Harker D."/>
            <person name="Hoffmann L.V."/>
            <person name="Hovav R."/>
            <person name="Jones D.C."/>
            <person name="Lemke C."/>
            <person name="Mansoor S."/>
            <person name="ur Rahman M."/>
            <person name="Rainville L.N."/>
            <person name="Rambani A."/>
            <person name="Reddy U.K."/>
            <person name="Rong J.K."/>
            <person name="Saranga Y."/>
            <person name="Scheffler B.E."/>
            <person name="Scheffler J.A."/>
            <person name="Stelly D.M."/>
            <person name="Triplett B.A."/>
            <person name="Van Deynze A."/>
            <person name="Vaslin M.F."/>
            <person name="Waghmare V.N."/>
            <person name="Walford S.A."/>
            <person name="Wright R.J."/>
            <person name="Zaki E.A."/>
            <person name="Zhang T."/>
            <person name="Dennis E.S."/>
            <person name="Mayer K.F."/>
            <person name="Peterson D.G."/>
            <person name="Rokhsar D.S."/>
            <person name="Wang X."/>
            <person name="Schmutz J."/>
        </authorList>
    </citation>
    <scope>NUCLEOTIDE SEQUENCE [LARGE SCALE GENOMIC DNA]</scope>
</reference>
<dbReference type="InterPro" id="IPR000157">
    <property type="entry name" value="TIR_dom"/>
</dbReference>
<dbReference type="PANTHER" id="PTHR31008:SF16">
    <property type="entry name" value="TOLL-INTERLEUKIN-RESISTANCE (TIR) DOMAIN FAMILY PROTEIN"/>
    <property type="match status" value="1"/>
</dbReference>
<dbReference type="Gramene" id="KJB22066">
    <property type="protein sequence ID" value="KJB22066"/>
    <property type="gene ID" value="B456_004G029200"/>
</dbReference>
<dbReference type="OMA" id="FNFMKQS"/>
<feature type="domain" description="TIR" evidence="1">
    <location>
        <begin position="36"/>
        <end position="192"/>
    </location>
</feature>
<dbReference type="Proteomes" id="UP000593578">
    <property type="component" value="Unassembled WGS sequence"/>
</dbReference>
<accession>A0A0D2QY80</accession>
<dbReference type="OrthoDB" id="6078042at2759"/>
<evidence type="ECO:0000313" key="3">
    <source>
        <dbReference type="EMBL" id="MBA0583110.1"/>
    </source>
</evidence>
<dbReference type="PROSITE" id="PS50104">
    <property type="entry name" value="TIR"/>
    <property type="match status" value="1"/>
</dbReference>
<dbReference type="PANTHER" id="PTHR31008">
    <property type="entry name" value="COP1-INTERACTING PROTEIN-RELATED"/>
    <property type="match status" value="1"/>
</dbReference>
<dbReference type="Pfam" id="PF01582">
    <property type="entry name" value="TIR"/>
    <property type="match status" value="1"/>
</dbReference>
<dbReference type="EMBL" id="JABEZZ010000004">
    <property type="protein sequence ID" value="MBA0583110.1"/>
    <property type="molecule type" value="Genomic_DNA"/>
</dbReference>
<dbReference type="InterPro" id="IPR035897">
    <property type="entry name" value="Toll_tir_struct_dom_sf"/>
</dbReference>
<evidence type="ECO:0000259" key="1">
    <source>
        <dbReference type="PROSITE" id="PS50104"/>
    </source>
</evidence>
<dbReference type="eggNOG" id="ENOG502RXQV">
    <property type="taxonomic scope" value="Eukaryota"/>
</dbReference>
<dbReference type="GO" id="GO:0007165">
    <property type="term" value="P:signal transduction"/>
    <property type="evidence" value="ECO:0007669"/>
    <property type="project" value="InterPro"/>
</dbReference>
<dbReference type="SMART" id="SM00255">
    <property type="entry name" value="TIR"/>
    <property type="match status" value="1"/>
</dbReference>
<reference evidence="3" key="3">
    <citation type="submission" date="2020-04" db="EMBL/GenBank/DDBJ databases">
        <authorList>
            <person name="Grover C.E."/>
            <person name="Arick M.A. II"/>
            <person name="Thrash A."/>
            <person name="Conover J.L."/>
            <person name="Sanders W.S."/>
            <person name="Peterson D.G."/>
            <person name="Scheffler J.A."/>
            <person name="Scheffler B.E."/>
            <person name="Wendel J.F."/>
        </authorList>
    </citation>
    <scope>NUCLEOTIDE SEQUENCE</scope>
    <source>
        <strain evidence="3">8</strain>
        <tissue evidence="3">Leaf</tissue>
    </source>
</reference>
<sequence length="197" mass="22361">MHRQRYSSAVIKNFLARQTATKNLLATNDAVTKNKAYCDVFINHRGIDTKRTLATLLYDHLSRQKLKPFLDNKNMKPGDKLFDHIDNAIRNCKVGIAVFSPNYCKSYFCLHELALFAESKKKVIPIFCDVKPSQLSVTDNGNVPKKDLLRFESALEEAKCTVGLTFDSLEGNWLDVVNSASEIVMESLIEMKSINFH</sequence>
<evidence type="ECO:0000313" key="2">
    <source>
        <dbReference type="EMBL" id="KJB22066.1"/>
    </source>
</evidence>
<reference evidence="3 5" key="2">
    <citation type="journal article" date="2019" name="Genome Biol. Evol.">
        <title>Insights into the evolution of the New World diploid cottons (Gossypium, subgenus Houzingenia) based on genome sequencing.</title>
        <authorList>
            <person name="Grover C.E."/>
            <person name="Arick M.A. 2nd"/>
            <person name="Thrash A."/>
            <person name="Conover J.L."/>
            <person name="Sanders W.S."/>
            <person name="Peterson D.G."/>
            <person name="Frelichowski J.E."/>
            <person name="Scheffler J.A."/>
            <person name="Scheffler B.E."/>
            <person name="Wendel J.F."/>
        </authorList>
    </citation>
    <scope>NUCLEOTIDE SEQUENCE [LARGE SCALE GENOMIC DNA]</scope>
    <source>
        <strain evidence="3">8</strain>
        <tissue evidence="3">Leaf</tissue>
    </source>
</reference>
<dbReference type="SUPFAM" id="SSF52200">
    <property type="entry name" value="Toll/Interleukin receptor TIR domain"/>
    <property type="match status" value="1"/>
</dbReference>
<proteinExistence type="predicted"/>
<evidence type="ECO:0000313" key="4">
    <source>
        <dbReference type="Proteomes" id="UP000032304"/>
    </source>
</evidence>